<reference evidence="1" key="2">
    <citation type="journal article" date="2013" name="Mar. Genomics">
        <title>Expression of sulfatases in Rhodopirellula baltica and the diversity of sulfatases in the genus Rhodopirellula.</title>
        <authorList>
            <person name="Wegner C.E."/>
            <person name="Richter-Heitmann T."/>
            <person name="Klindworth A."/>
            <person name="Klockow C."/>
            <person name="Richter M."/>
            <person name="Achstetter T."/>
            <person name="Glockner F.O."/>
            <person name="Harder J."/>
        </authorList>
    </citation>
    <scope>NUCLEOTIDE SEQUENCE [LARGE SCALE GENOMIC DNA]</scope>
    <source>
        <strain evidence="1">6C</strain>
    </source>
</reference>
<sequence length="128" mass="15456">MRTYNYTLDDVEHFARYFAVLVHDPNATRSLHFQCSSFYWSDEMPRFADDGYDASIRHFMLYLLSYRKMLMYGEDVPAFLPLWHRLKARCPKWPGFRAERMNSSLIPELEMENDIELDRLERMLDVCK</sequence>
<dbReference type="AlphaFoldDB" id="M2B730"/>
<comment type="caution">
    <text evidence="1">The sequence shown here is derived from an EMBL/GenBank/DDBJ whole genome shotgun (WGS) entry which is preliminary data.</text>
</comment>
<dbReference type="PATRIC" id="fig|1263867.3.peg.1312"/>
<protein>
    <submittedName>
        <fullName evidence="1">Uncharacterized protein</fullName>
    </submittedName>
</protein>
<dbReference type="Proteomes" id="UP000011529">
    <property type="component" value="Unassembled WGS sequence"/>
</dbReference>
<proteinExistence type="predicted"/>
<gene>
    <name evidence="1" type="ORF">RE6C_01243</name>
</gene>
<dbReference type="EMBL" id="ANMO01000072">
    <property type="protein sequence ID" value="EMB17999.1"/>
    <property type="molecule type" value="Genomic_DNA"/>
</dbReference>
<dbReference type="RefSeq" id="WP_008654774.1">
    <property type="nucleotide sequence ID" value="NZ_ANMO01000072.1"/>
</dbReference>
<keyword evidence="2" id="KW-1185">Reference proteome</keyword>
<evidence type="ECO:0000313" key="2">
    <source>
        <dbReference type="Proteomes" id="UP000011529"/>
    </source>
</evidence>
<evidence type="ECO:0000313" key="1">
    <source>
        <dbReference type="EMBL" id="EMB17999.1"/>
    </source>
</evidence>
<organism evidence="1 2">
    <name type="scientific">Rhodopirellula europaea 6C</name>
    <dbReference type="NCBI Taxonomy" id="1263867"/>
    <lineage>
        <taxon>Bacteria</taxon>
        <taxon>Pseudomonadati</taxon>
        <taxon>Planctomycetota</taxon>
        <taxon>Planctomycetia</taxon>
        <taxon>Pirellulales</taxon>
        <taxon>Pirellulaceae</taxon>
        <taxon>Rhodopirellula</taxon>
    </lineage>
</organism>
<name>M2B730_9BACT</name>
<reference evidence="1" key="1">
    <citation type="submission" date="2012-11" db="EMBL/GenBank/DDBJ databases">
        <title>Permanent draft genomes of Rhodopirellula europaea strain SH398 and 6C.</title>
        <authorList>
            <person name="Richter M."/>
            <person name="Richter-Heitmann T."/>
            <person name="Frank C."/>
            <person name="Harder J."/>
            <person name="Glockner F.O."/>
        </authorList>
    </citation>
    <scope>NUCLEOTIDE SEQUENCE</scope>
    <source>
        <strain evidence="1">6C</strain>
    </source>
</reference>
<accession>M2B730</accession>